<dbReference type="GO" id="GO:0008233">
    <property type="term" value="F:peptidase activity"/>
    <property type="evidence" value="ECO:0007669"/>
    <property type="project" value="UniProtKB-KW"/>
</dbReference>
<dbReference type="PANTHER" id="PTHR13604:SF0">
    <property type="entry name" value="ABASIC SITE PROCESSING PROTEIN HMCES"/>
    <property type="match status" value="1"/>
</dbReference>
<dbReference type="InterPro" id="IPR036590">
    <property type="entry name" value="SRAP-like"/>
</dbReference>
<sequence length="193" mass="22506">MCGRYYEDEKSIRSLKTFANHLEEEEAGWQERDVTPAQTAVVLCRENDHIAGRRMLWGFPGFHGKGCIINARAESAVEKKMFRDSVLHRRCVIAAKGFYEWSKAREKYTFERKDSDVLFLAGCFKMQEGQECFVILTTQANASVEPVHDRMPLILEREEVETWILDDKAAEYLLHKTPILLERSTEYEQLSFF</sequence>
<evidence type="ECO:0000256" key="3">
    <source>
        <dbReference type="ARBA" id="ARBA00022763"/>
    </source>
</evidence>
<evidence type="ECO:0000313" key="9">
    <source>
        <dbReference type="EMBL" id="GFO83752.1"/>
    </source>
</evidence>
<proteinExistence type="inferred from homology"/>
<comment type="caution">
    <text evidence="9">The sequence shown here is derived from an EMBL/GenBank/DDBJ whole genome shotgun (WGS) entry which is preliminary data.</text>
</comment>
<protein>
    <recommendedName>
        <fullName evidence="8">Abasic site processing protein</fullName>
        <ecNumber evidence="8">3.4.-.-</ecNumber>
    </recommendedName>
</protein>
<dbReference type="Pfam" id="PF02586">
    <property type="entry name" value="SRAP"/>
    <property type="match status" value="1"/>
</dbReference>
<evidence type="ECO:0000256" key="5">
    <source>
        <dbReference type="ARBA" id="ARBA00023124"/>
    </source>
</evidence>
<dbReference type="EC" id="3.4.-.-" evidence="8"/>
<evidence type="ECO:0000256" key="8">
    <source>
        <dbReference type="RuleBase" id="RU364100"/>
    </source>
</evidence>
<dbReference type="EMBL" id="BLYI01000003">
    <property type="protein sequence ID" value="GFO83752.1"/>
    <property type="molecule type" value="Genomic_DNA"/>
</dbReference>
<evidence type="ECO:0000256" key="2">
    <source>
        <dbReference type="ARBA" id="ARBA00022670"/>
    </source>
</evidence>
<keyword evidence="4 8" id="KW-0378">Hydrolase</keyword>
<keyword evidence="7" id="KW-0456">Lyase</keyword>
<evidence type="ECO:0000256" key="4">
    <source>
        <dbReference type="ARBA" id="ARBA00022801"/>
    </source>
</evidence>
<dbReference type="PANTHER" id="PTHR13604">
    <property type="entry name" value="DC12-RELATED"/>
    <property type="match status" value="1"/>
</dbReference>
<dbReference type="GO" id="GO:0106300">
    <property type="term" value="P:protein-DNA covalent cross-linking repair"/>
    <property type="evidence" value="ECO:0007669"/>
    <property type="project" value="InterPro"/>
</dbReference>
<dbReference type="InterPro" id="IPR003738">
    <property type="entry name" value="SRAP"/>
</dbReference>
<comment type="similarity">
    <text evidence="1 8">Belongs to the SOS response-associated peptidase family.</text>
</comment>
<organism evidence="9 10">
    <name type="scientific">Anaerostipes butyraticus</name>
    <dbReference type="NCBI Taxonomy" id="645466"/>
    <lineage>
        <taxon>Bacteria</taxon>
        <taxon>Bacillati</taxon>
        <taxon>Bacillota</taxon>
        <taxon>Clostridia</taxon>
        <taxon>Lachnospirales</taxon>
        <taxon>Lachnospiraceae</taxon>
        <taxon>Anaerostipes</taxon>
    </lineage>
</organism>
<gene>
    <name evidence="9" type="ORF">ANBU17_00990</name>
</gene>
<evidence type="ECO:0000256" key="1">
    <source>
        <dbReference type="ARBA" id="ARBA00008136"/>
    </source>
</evidence>
<dbReference type="GO" id="GO:0016829">
    <property type="term" value="F:lyase activity"/>
    <property type="evidence" value="ECO:0007669"/>
    <property type="project" value="UniProtKB-KW"/>
</dbReference>
<dbReference type="RefSeq" id="WP_201309566.1">
    <property type="nucleotide sequence ID" value="NZ_BLYI01000003.1"/>
</dbReference>
<evidence type="ECO:0000313" key="10">
    <source>
        <dbReference type="Proteomes" id="UP000613208"/>
    </source>
</evidence>
<accession>A0A916VC16</accession>
<dbReference type="Proteomes" id="UP000613208">
    <property type="component" value="Unassembled WGS sequence"/>
</dbReference>
<name>A0A916VC16_9FIRM</name>
<keyword evidence="5" id="KW-0190">Covalent protein-DNA linkage</keyword>
<keyword evidence="10" id="KW-1185">Reference proteome</keyword>
<keyword evidence="2 8" id="KW-0645">Protease</keyword>
<evidence type="ECO:0000256" key="6">
    <source>
        <dbReference type="ARBA" id="ARBA00023125"/>
    </source>
</evidence>
<dbReference type="AlphaFoldDB" id="A0A916VC16"/>
<dbReference type="GO" id="GO:0006508">
    <property type="term" value="P:proteolysis"/>
    <property type="evidence" value="ECO:0007669"/>
    <property type="project" value="UniProtKB-KW"/>
</dbReference>
<dbReference type="GO" id="GO:0003697">
    <property type="term" value="F:single-stranded DNA binding"/>
    <property type="evidence" value="ECO:0007669"/>
    <property type="project" value="InterPro"/>
</dbReference>
<dbReference type="SUPFAM" id="SSF143081">
    <property type="entry name" value="BB1717-like"/>
    <property type="match status" value="1"/>
</dbReference>
<keyword evidence="6" id="KW-0238">DNA-binding</keyword>
<evidence type="ECO:0000256" key="7">
    <source>
        <dbReference type="ARBA" id="ARBA00023239"/>
    </source>
</evidence>
<keyword evidence="3" id="KW-0227">DNA damage</keyword>
<reference evidence="9" key="1">
    <citation type="submission" date="2020-06" db="EMBL/GenBank/DDBJ databases">
        <title>Characterization of fructooligosaccharide metabolism and fructooligosaccharide-degrading enzymes in human commensal butyrate producers.</title>
        <authorList>
            <person name="Tanno H."/>
            <person name="Fujii T."/>
            <person name="Hirano K."/>
            <person name="Maeno S."/>
            <person name="Tonozuka T."/>
            <person name="Sakamoto M."/>
            <person name="Ohkuma M."/>
            <person name="Tochio T."/>
            <person name="Endo A."/>
        </authorList>
    </citation>
    <scope>NUCLEOTIDE SEQUENCE</scope>
    <source>
        <strain evidence="9">JCM 17466</strain>
    </source>
</reference>
<dbReference type="Gene3D" id="3.90.1680.10">
    <property type="entry name" value="SOS response associated peptidase-like"/>
    <property type="match status" value="1"/>
</dbReference>